<dbReference type="InterPro" id="IPR055586">
    <property type="entry name" value="DUF7162"/>
</dbReference>
<sequence>MGEIAHVDVDRLYGLAGHFWSTAAELTDRRLPGMDPGALTGSVVSALDTGELIEPQIDAVVAALNDWAAAARASANAFQRADIANGERFGPR</sequence>
<dbReference type="EMBL" id="JAUHTC010000062">
    <property type="protein sequence ID" value="MDN4519935.1"/>
    <property type="molecule type" value="Genomic_DNA"/>
</dbReference>
<evidence type="ECO:0000313" key="1">
    <source>
        <dbReference type="EMBL" id="MDN4519935.1"/>
    </source>
</evidence>
<comment type="caution">
    <text evidence="1">The sequence shown here is derived from an EMBL/GenBank/DDBJ whole genome shotgun (WGS) entry which is preliminary data.</text>
</comment>
<proteinExistence type="predicted"/>
<accession>A0ABT8HHB5</accession>
<organism evidence="1 2">
    <name type="scientific">Mycolicibacterium austroafricanum</name>
    <name type="common">Mycobacterium austroafricanum</name>
    <dbReference type="NCBI Taxonomy" id="39687"/>
    <lineage>
        <taxon>Bacteria</taxon>
        <taxon>Bacillati</taxon>
        <taxon>Actinomycetota</taxon>
        <taxon>Actinomycetes</taxon>
        <taxon>Mycobacteriales</taxon>
        <taxon>Mycobacteriaceae</taxon>
        <taxon>Mycolicibacterium</taxon>
    </lineage>
</organism>
<gene>
    <name evidence="1" type="ORF">QYF68_19250</name>
</gene>
<dbReference type="RefSeq" id="WP_208672981.1">
    <property type="nucleotide sequence ID" value="NZ_CP070380.1"/>
</dbReference>
<name>A0ABT8HHB5_MYCAO</name>
<keyword evidence="2" id="KW-1185">Reference proteome</keyword>
<dbReference type="Proteomes" id="UP001172687">
    <property type="component" value="Unassembled WGS sequence"/>
</dbReference>
<reference evidence="1" key="1">
    <citation type="submission" date="2023-07" db="EMBL/GenBank/DDBJ databases">
        <title>Degradation of tert-butanol by M. austroafricanum TBA100.</title>
        <authorList>
            <person name="Helbich S."/>
            <person name="Vainshtein Y."/>
        </authorList>
    </citation>
    <scope>NUCLEOTIDE SEQUENCE</scope>
    <source>
        <strain evidence="1">TBA100</strain>
    </source>
</reference>
<evidence type="ECO:0000313" key="2">
    <source>
        <dbReference type="Proteomes" id="UP001172687"/>
    </source>
</evidence>
<dbReference type="Pfam" id="PF23721">
    <property type="entry name" value="DUF7162"/>
    <property type="match status" value="1"/>
</dbReference>
<protein>
    <submittedName>
        <fullName evidence="1">Uncharacterized protein</fullName>
    </submittedName>
</protein>